<gene>
    <name evidence="9" type="ORF">FJO69_00435</name>
</gene>
<feature type="domain" description="DUF2179" evidence="8">
    <location>
        <begin position="418"/>
        <end position="472"/>
    </location>
</feature>
<keyword evidence="5 7" id="KW-0472">Membrane</keyword>
<evidence type="ECO:0000256" key="6">
    <source>
        <dbReference type="SAM" id="Coils"/>
    </source>
</evidence>
<dbReference type="InterPro" id="IPR019264">
    <property type="entry name" value="DUF2179"/>
</dbReference>
<dbReference type="PANTHER" id="PTHR33545:SF5">
    <property type="entry name" value="UPF0750 MEMBRANE PROTEIN YITT"/>
    <property type="match status" value="1"/>
</dbReference>
<comment type="caution">
    <text evidence="9">The sequence shown here is derived from an EMBL/GenBank/DDBJ whole genome shotgun (WGS) entry which is preliminary data.</text>
</comment>
<reference evidence="9 10" key="1">
    <citation type="submission" date="2019-06" db="EMBL/GenBank/DDBJ databases">
        <title>Mycoplasma falconis type strain whole genome sequence.</title>
        <authorList>
            <person name="Spergser J."/>
        </authorList>
    </citation>
    <scope>NUCLEOTIDE SEQUENCE [LARGE SCALE GENOMIC DNA]</scope>
    <source>
        <strain evidence="9 10">ATCC 51372</strain>
    </source>
</reference>
<dbReference type="PANTHER" id="PTHR33545">
    <property type="entry name" value="UPF0750 MEMBRANE PROTEIN YITT-RELATED"/>
    <property type="match status" value="1"/>
</dbReference>
<protein>
    <submittedName>
        <fullName evidence="9">DUF2179 domain-containing protein</fullName>
    </submittedName>
</protein>
<evidence type="ECO:0000256" key="4">
    <source>
        <dbReference type="ARBA" id="ARBA00022989"/>
    </source>
</evidence>
<evidence type="ECO:0000256" key="7">
    <source>
        <dbReference type="SAM" id="Phobius"/>
    </source>
</evidence>
<comment type="subcellular location">
    <subcellularLocation>
        <location evidence="1">Cell membrane</location>
        <topology evidence="1">Multi-pass membrane protein</topology>
    </subcellularLocation>
</comment>
<organism evidence="9 10">
    <name type="scientific">[Mycoplasma] falconis</name>
    <dbReference type="NCBI Taxonomy" id="92403"/>
    <lineage>
        <taxon>Bacteria</taxon>
        <taxon>Bacillati</taxon>
        <taxon>Mycoplasmatota</taxon>
        <taxon>Mycoplasmoidales</taxon>
        <taxon>Metamycoplasmataceae</taxon>
        <taxon>Metamycoplasma</taxon>
    </lineage>
</organism>
<evidence type="ECO:0000256" key="3">
    <source>
        <dbReference type="ARBA" id="ARBA00022692"/>
    </source>
</evidence>
<dbReference type="Pfam" id="PF02588">
    <property type="entry name" value="YitT_membrane"/>
    <property type="match status" value="1"/>
</dbReference>
<keyword evidence="4 7" id="KW-1133">Transmembrane helix</keyword>
<feature type="transmembrane region" description="Helical" evidence="7">
    <location>
        <begin position="53"/>
        <end position="78"/>
    </location>
</feature>
<dbReference type="AlphaFoldDB" id="A0A501XBX7"/>
<dbReference type="GO" id="GO:0005886">
    <property type="term" value="C:plasma membrane"/>
    <property type="evidence" value="ECO:0007669"/>
    <property type="project" value="UniProtKB-SubCell"/>
</dbReference>
<feature type="transmembrane region" description="Helical" evidence="7">
    <location>
        <begin position="98"/>
        <end position="115"/>
    </location>
</feature>
<sequence>MYIKERNFVKTKELLDKAERKKQKLENRKINYDSINPNKLNFLNIWKKAPKKMILIIISAFLYNLAVATFLAKAATIATGISALVQMITIPLVQTAPYFAYIYFAFNLPFIIIFWRKNSRLFMILTTYWLLFQVVLQSILLIPTLQNGIHHISIYYVNWNKDISYNHLVPWDAYGQYSSDLLLNSPLSSDFKTALTNDFGVKADSINYFSDFLKWASENNHVNKQLFLETLEKYWSIKNIDSTNEFINQLNSNIVANNDLKNLIGVQLSTVQAMYGLGFSNPTWPIIVYTIIGGVMAGVAGGLSWKGSASTAGADFVIYYISKMKQKSVGKISTYVALAMGALSIFIIAVLEGIGVAKGRPMNPGGLIVRVVSSIGYIFIYSAFIELIYPKYKKIRVEIYTKNPDAVINHFKEINYWHGYNISKVTGGYTNTETTKIETYALYLEQTLICQEVYKADPSAWVSVIKVQNVFGHFNTSKIE</sequence>
<dbReference type="EMBL" id="VFSS01000001">
    <property type="protein sequence ID" value="TPE58061.1"/>
    <property type="molecule type" value="Genomic_DNA"/>
</dbReference>
<dbReference type="InterPro" id="IPR051461">
    <property type="entry name" value="UPF0750_membrane"/>
</dbReference>
<evidence type="ECO:0000313" key="10">
    <source>
        <dbReference type="Proteomes" id="UP000319776"/>
    </source>
</evidence>
<feature type="transmembrane region" description="Helical" evidence="7">
    <location>
        <begin position="286"/>
        <end position="305"/>
    </location>
</feature>
<keyword evidence="6" id="KW-0175">Coiled coil</keyword>
<evidence type="ECO:0000259" key="8">
    <source>
        <dbReference type="Pfam" id="PF10035"/>
    </source>
</evidence>
<keyword evidence="10" id="KW-1185">Reference proteome</keyword>
<feature type="transmembrane region" description="Helical" evidence="7">
    <location>
        <begin position="332"/>
        <end position="355"/>
    </location>
</feature>
<feature type="coiled-coil region" evidence="6">
    <location>
        <begin position="8"/>
        <end position="35"/>
    </location>
</feature>
<keyword evidence="3 7" id="KW-0812">Transmembrane</keyword>
<evidence type="ECO:0000256" key="5">
    <source>
        <dbReference type="ARBA" id="ARBA00023136"/>
    </source>
</evidence>
<keyword evidence="2" id="KW-1003">Cell membrane</keyword>
<dbReference type="Pfam" id="PF10035">
    <property type="entry name" value="DUF2179"/>
    <property type="match status" value="1"/>
</dbReference>
<dbReference type="OrthoDB" id="401129at2"/>
<name>A0A501XBX7_9BACT</name>
<proteinExistence type="predicted"/>
<dbReference type="InterPro" id="IPR003740">
    <property type="entry name" value="YitT"/>
</dbReference>
<evidence type="ECO:0000313" key="9">
    <source>
        <dbReference type="EMBL" id="TPE58061.1"/>
    </source>
</evidence>
<evidence type="ECO:0000256" key="1">
    <source>
        <dbReference type="ARBA" id="ARBA00004651"/>
    </source>
</evidence>
<feature type="transmembrane region" description="Helical" evidence="7">
    <location>
        <begin position="367"/>
        <end position="389"/>
    </location>
</feature>
<feature type="transmembrane region" description="Helical" evidence="7">
    <location>
        <begin position="122"/>
        <end position="142"/>
    </location>
</feature>
<evidence type="ECO:0000256" key="2">
    <source>
        <dbReference type="ARBA" id="ARBA00022475"/>
    </source>
</evidence>
<dbReference type="Proteomes" id="UP000319776">
    <property type="component" value="Unassembled WGS sequence"/>
</dbReference>
<accession>A0A501XBX7</accession>